<keyword evidence="12" id="KW-1185">Reference proteome</keyword>
<dbReference type="Pfam" id="PF01242">
    <property type="entry name" value="PTPS"/>
    <property type="match status" value="1"/>
</dbReference>
<protein>
    <recommendedName>
        <fullName evidence="3 8">6-carboxy-5,6,7,8-tetrahydropterin synthase</fullName>
        <ecNumber evidence="8">4.-.-.-</ecNumber>
    </recommendedName>
</protein>
<dbReference type="NCBIfam" id="TIGR03367">
    <property type="entry name" value="queuosine_QueD"/>
    <property type="match status" value="1"/>
</dbReference>
<feature type="active site" description="Proton acceptor" evidence="9">
    <location>
        <position position="24"/>
    </location>
</feature>
<comment type="catalytic activity">
    <reaction evidence="7 8">
        <text>7,8-dihydroneopterin 3'-triphosphate + H2O = 6-carboxy-5,6,7,8-tetrahydropterin + triphosphate + acetaldehyde + 2 H(+)</text>
        <dbReference type="Rhea" id="RHEA:27966"/>
        <dbReference type="ChEBI" id="CHEBI:15343"/>
        <dbReference type="ChEBI" id="CHEBI:15377"/>
        <dbReference type="ChEBI" id="CHEBI:15378"/>
        <dbReference type="ChEBI" id="CHEBI:18036"/>
        <dbReference type="ChEBI" id="CHEBI:58462"/>
        <dbReference type="ChEBI" id="CHEBI:61032"/>
        <dbReference type="EC" id="4.1.2.50"/>
    </reaction>
</comment>
<comment type="caution">
    <text evidence="11">The sequence shown here is derived from an EMBL/GenBank/DDBJ whole genome shotgun (WGS) entry which is preliminary data.</text>
</comment>
<dbReference type="SUPFAM" id="SSF55620">
    <property type="entry name" value="Tetrahydrobiopterin biosynthesis enzymes-like"/>
    <property type="match status" value="1"/>
</dbReference>
<organism evidence="11 12">
    <name type="scientific">Phycicoccus flavus</name>
    <dbReference type="NCBI Taxonomy" id="2502783"/>
    <lineage>
        <taxon>Bacteria</taxon>
        <taxon>Bacillati</taxon>
        <taxon>Actinomycetota</taxon>
        <taxon>Actinomycetes</taxon>
        <taxon>Micrococcales</taxon>
        <taxon>Intrasporangiaceae</taxon>
        <taxon>Phycicoccus</taxon>
    </lineage>
</organism>
<comment type="similarity">
    <text evidence="2 8">Belongs to the PTPS family. QueD subfamily.</text>
</comment>
<feature type="active site" description="Charge relay system" evidence="9">
    <location>
        <position position="104"/>
    </location>
</feature>
<gene>
    <name evidence="11" type="primary">queD</name>
    <name evidence="11" type="ORF">EPD83_005250</name>
</gene>
<dbReference type="InterPro" id="IPR007115">
    <property type="entry name" value="6-PTP_synth/QueD"/>
</dbReference>
<dbReference type="Proteomes" id="UP000287866">
    <property type="component" value="Unassembled WGS sequence"/>
</dbReference>
<dbReference type="Gene3D" id="3.30.479.10">
    <property type="entry name" value="6-pyruvoyl tetrahydropterin synthase/QueD"/>
    <property type="match status" value="1"/>
</dbReference>
<evidence type="ECO:0000256" key="5">
    <source>
        <dbReference type="ARBA" id="ARBA00022833"/>
    </source>
</evidence>
<keyword evidence="8" id="KW-0671">Queuosine biosynthesis</keyword>
<keyword evidence="5 8" id="KW-0862">Zinc</keyword>
<evidence type="ECO:0000256" key="4">
    <source>
        <dbReference type="ARBA" id="ARBA00022723"/>
    </source>
</evidence>
<dbReference type="RefSeq" id="WP_164896131.1">
    <property type="nucleotide sequence ID" value="NZ_SAYU02000011.1"/>
</dbReference>
<keyword evidence="4 8" id="KW-0479">Metal-binding</keyword>
<proteinExistence type="inferred from homology"/>
<evidence type="ECO:0000256" key="9">
    <source>
        <dbReference type="PIRSR" id="PIRSR006113-1"/>
    </source>
</evidence>
<name>A0A8T6QZR9_9MICO</name>
<dbReference type="AlphaFoldDB" id="A0A8T6QZR9"/>
<comment type="pathway">
    <text evidence="1 8">Purine metabolism; 7-cyano-7-deazaguanine biosynthesis.</text>
</comment>
<dbReference type="EMBL" id="SAYU02000011">
    <property type="protein sequence ID" value="NHA67468.1"/>
    <property type="molecule type" value="Genomic_DNA"/>
</dbReference>
<evidence type="ECO:0000256" key="2">
    <source>
        <dbReference type="ARBA" id="ARBA00008900"/>
    </source>
</evidence>
<dbReference type="PANTHER" id="PTHR12589:SF7">
    <property type="entry name" value="6-PYRUVOYL TETRAHYDROBIOPTERIN SYNTHASE"/>
    <property type="match status" value="1"/>
</dbReference>
<evidence type="ECO:0000313" key="12">
    <source>
        <dbReference type="Proteomes" id="UP000287866"/>
    </source>
</evidence>
<dbReference type="GO" id="GO:0046872">
    <property type="term" value="F:metal ion binding"/>
    <property type="evidence" value="ECO:0007669"/>
    <property type="project" value="UniProtKB-KW"/>
</dbReference>
<evidence type="ECO:0000256" key="7">
    <source>
        <dbReference type="ARBA" id="ARBA00048807"/>
    </source>
</evidence>
<dbReference type="PANTHER" id="PTHR12589">
    <property type="entry name" value="PYRUVOYL TETRAHYDROBIOPTERIN SYNTHASE"/>
    <property type="match status" value="1"/>
</dbReference>
<dbReference type="GO" id="GO:0070497">
    <property type="term" value="F:6-carboxytetrahydropterin synthase activity"/>
    <property type="evidence" value="ECO:0007669"/>
    <property type="project" value="UniProtKB-EC"/>
</dbReference>
<dbReference type="EC" id="4.-.-.-" evidence="8"/>
<reference evidence="11" key="1">
    <citation type="submission" date="2020-03" db="EMBL/GenBank/DDBJ databases">
        <title>Phycicoccus flavus sp. nov., a novel endophytic actinobacterium isolated from branch of Kandelia candel.</title>
        <authorList>
            <person name="Tuo L."/>
        </authorList>
    </citation>
    <scope>NUCLEOTIDE SEQUENCE</scope>
    <source>
        <strain evidence="11">CMS6Z-2</strain>
    </source>
</reference>
<evidence type="ECO:0000313" key="11">
    <source>
        <dbReference type="EMBL" id="NHA67468.1"/>
    </source>
</evidence>
<dbReference type="GO" id="GO:0008616">
    <property type="term" value="P:tRNA queuosine(34) biosynthetic process"/>
    <property type="evidence" value="ECO:0007669"/>
    <property type="project" value="UniProtKB-KW"/>
</dbReference>
<evidence type="ECO:0000256" key="6">
    <source>
        <dbReference type="ARBA" id="ARBA00023239"/>
    </source>
</evidence>
<keyword evidence="6 8" id="KW-0456">Lyase</keyword>
<evidence type="ECO:0000256" key="8">
    <source>
        <dbReference type="PIRNR" id="PIRNR006113"/>
    </source>
</evidence>
<feature type="binding site" evidence="10">
    <location>
        <position position="15"/>
    </location>
    <ligand>
        <name>Zn(2+)</name>
        <dbReference type="ChEBI" id="CHEBI:29105"/>
    </ligand>
</feature>
<accession>A0A8T6QZR9</accession>
<feature type="active site" description="Charge relay system" evidence="9">
    <location>
        <position position="67"/>
    </location>
</feature>
<feature type="binding site" evidence="10">
    <location>
        <position position="30"/>
    </location>
    <ligand>
        <name>Zn(2+)</name>
        <dbReference type="ChEBI" id="CHEBI:29105"/>
    </ligand>
</feature>
<comment type="cofactor">
    <cofactor evidence="8 10">
        <name>Zn(2+)</name>
        <dbReference type="ChEBI" id="CHEBI:29105"/>
    </cofactor>
    <text evidence="8 10">Binds 1 zinc ion per subunit.</text>
</comment>
<dbReference type="PIRSF" id="PIRSF006113">
    <property type="entry name" value="PTP_synth"/>
    <property type="match status" value="1"/>
</dbReference>
<feature type="binding site" evidence="10">
    <location>
        <position position="28"/>
    </location>
    <ligand>
        <name>Zn(2+)</name>
        <dbReference type="ChEBI" id="CHEBI:29105"/>
    </ligand>
</feature>
<evidence type="ECO:0000256" key="3">
    <source>
        <dbReference type="ARBA" id="ARBA00018141"/>
    </source>
</evidence>
<sequence>MRLSVVRRYSFEAAHVLSWHAGKCSRMHGHSYHLEVEVAGEPNENGVVMDFADVDEVVDPVLSELDHHLLNDLIDNPTAEMTSLHIARELSSRGLPWCRLRLWETDSGSVLLER</sequence>
<evidence type="ECO:0000256" key="10">
    <source>
        <dbReference type="PIRSR" id="PIRSR006113-2"/>
    </source>
</evidence>
<evidence type="ECO:0000256" key="1">
    <source>
        <dbReference type="ARBA" id="ARBA00005061"/>
    </source>
</evidence>
<dbReference type="InterPro" id="IPR038418">
    <property type="entry name" value="6-PTP_synth/QueD_sf"/>
</dbReference>